<dbReference type="GO" id="GO:0008168">
    <property type="term" value="F:methyltransferase activity"/>
    <property type="evidence" value="ECO:0007669"/>
    <property type="project" value="TreeGrafter"/>
</dbReference>
<dbReference type="Pfam" id="PF13489">
    <property type="entry name" value="Methyltransf_23"/>
    <property type="match status" value="1"/>
</dbReference>
<sequence>MYSSILRQDAAGTLPFQTAGQPLKTNPPPPTRSDASLPNPPRVTIHSGAKARYDQPALGSASTTYASSISHDRTTRSAYSSMESQAEGQSIRGGRQGREHDEGASVYSYNSFRDVNKYVKELHGRIFNNLNDAYLLPSDEDEWARLDKQGSAIAIAFNGPYPCPEVVEAVLLPEEGRTKRILDIGCGTGTWAMQMAVRFPHTSVLGVDLAPPPIDQTSFPPNLSLEIDDVNFGLRHFAGQFDLVHMRCVSGGLANIDQTILDLQECLRPGGLLLIVDGDIALLNEDRKTIHPFIRLPEDGGPEITAVSEQGSWLRRLIWEACISCEISGACLTRTDEVDDLGLWDAPLCDPETACSGGVDLPIGPWPQGKDLSETQLLQYVGVLVRQNLLSIHRAYHSIMLKNGMDQATLDEWSSNVEKELRDLNPRMWLRFRFMMARRRAGEGLPAPPLPTAPTPDPLTSTAQELEDAEQRRRPQVRYPAMDIYYTREENMARMRQRRSTFGTFPPSVVKTRWEKTQAGT</sequence>
<evidence type="ECO:0000313" key="2">
    <source>
        <dbReference type="EMBL" id="KIM25819.1"/>
    </source>
</evidence>
<organism evidence="2 3">
    <name type="scientific">Serendipita vermifera MAFF 305830</name>
    <dbReference type="NCBI Taxonomy" id="933852"/>
    <lineage>
        <taxon>Eukaryota</taxon>
        <taxon>Fungi</taxon>
        <taxon>Dikarya</taxon>
        <taxon>Basidiomycota</taxon>
        <taxon>Agaricomycotina</taxon>
        <taxon>Agaricomycetes</taxon>
        <taxon>Sebacinales</taxon>
        <taxon>Serendipitaceae</taxon>
        <taxon>Serendipita</taxon>
    </lineage>
</organism>
<dbReference type="EMBL" id="KN824311">
    <property type="protein sequence ID" value="KIM25819.1"/>
    <property type="molecule type" value="Genomic_DNA"/>
</dbReference>
<dbReference type="HOGENOM" id="CLU_010595_5_0_1"/>
<dbReference type="Gene3D" id="3.40.50.150">
    <property type="entry name" value="Vaccinia Virus protein VP39"/>
    <property type="match status" value="1"/>
</dbReference>
<reference evidence="2 3" key="1">
    <citation type="submission" date="2014-04" db="EMBL/GenBank/DDBJ databases">
        <authorList>
            <consortium name="DOE Joint Genome Institute"/>
            <person name="Kuo A."/>
            <person name="Zuccaro A."/>
            <person name="Kohler A."/>
            <person name="Nagy L.G."/>
            <person name="Floudas D."/>
            <person name="Copeland A."/>
            <person name="Barry K.W."/>
            <person name="Cichocki N."/>
            <person name="Veneault-Fourrey C."/>
            <person name="LaButti K."/>
            <person name="Lindquist E.A."/>
            <person name="Lipzen A."/>
            <person name="Lundell T."/>
            <person name="Morin E."/>
            <person name="Murat C."/>
            <person name="Sun H."/>
            <person name="Tunlid A."/>
            <person name="Henrissat B."/>
            <person name="Grigoriev I.V."/>
            <person name="Hibbett D.S."/>
            <person name="Martin F."/>
            <person name="Nordberg H.P."/>
            <person name="Cantor M.N."/>
            <person name="Hua S.X."/>
        </authorList>
    </citation>
    <scope>NUCLEOTIDE SEQUENCE [LARGE SCALE GENOMIC DNA]</scope>
    <source>
        <strain evidence="2 3">MAFF 305830</strain>
    </source>
</reference>
<feature type="compositionally biased region" description="Pro residues" evidence="1">
    <location>
        <begin position="446"/>
        <end position="457"/>
    </location>
</feature>
<evidence type="ECO:0000313" key="3">
    <source>
        <dbReference type="Proteomes" id="UP000054097"/>
    </source>
</evidence>
<dbReference type="Proteomes" id="UP000054097">
    <property type="component" value="Unassembled WGS sequence"/>
</dbReference>
<dbReference type="PANTHER" id="PTHR43591:SF24">
    <property type="entry name" value="2-METHOXY-6-POLYPRENYL-1,4-BENZOQUINOL METHYLASE, MITOCHONDRIAL"/>
    <property type="match status" value="1"/>
</dbReference>
<feature type="compositionally biased region" description="Polar residues" evidence="1">
    <location>
        <begin position="76"/>
        <end position="88"/>
    </location>
</feature>
<dbReference type="SUPFAM" id="SSF53335">
    <property type="entry name" value="S-adenosyl-L-methionine-dependent methyltransferases"/>
    <property type="match status" value="1"/>
</dbReference>
<dbReference type="AlphaFoldDB" id="A0A0C3B0S5"/>
<dbReference type="InterPro" id="IPR029063">
    <property type="entry name" value="SAM-dependent_MTases_sf"/>
</dbReference>
<proteinExistence type="predicted"/>
<dbReference type="PANTHER" id="PTHR43591">
    <property type="entry name" value="METHYLTRANSFERASE"/>
    <property type="match status" value="1"/>
</dbReference>
<evidence type="ECO:0000256" key="1">
    <source>
        <dbReference type="SAM" id="MobiDB-lite"/>
    </source>
</evidence>
<feature type="region of interest" description="Disordered" evidence="1">
    <location>
        <begin position="498"/>
        <end position="521"/>
    </location>
</feature>
<name>A0A0C3B0S5_SERVB</name>
<gene>
    <name evidence="2" type="ORF">M408DRAFT_330999</name>
</gene>
<protein>
    <recommendedName>
        <fullName evidence="4">Methyltransferase domain-containing protein</fullName>
    </recommendedName>
</protein>
<feature type="compositionally biased region" description="Polar residues" evidence="1">
    <location>
        <begin position="15"/>
        <end position="24"/>
    </location>
</feature>
<evidence type="ECO:0008006" key="4">
    <source>
        <dbReference type="Google" id="ProtNLM"/>
    </source>
</evidence>
<reference evidence="3" key="2">
    <citation type="submission" date="2015-01" db="EMBL/GenBank/DDBJ databases">
        <title>Evolutionary Origins and Diversification of the Mycorrhizal Mutualists.</title>
        <authorList>
            <consortium name="DOE Joint Genome Institute"/>
            <consortium name="Mycorrhizal Genomics Consortium"/>
            <person name="Kohler A."/>
            <person name="Kuo A."/>
            <person name="Nagy L.G."/>
            <person name="Floudas D."/>
            <person name="Copeland A."/>
            <person name="Barry K.W."/>
            <person name="Cichocki N."/>
            <person name="Veneault-Fourrey C."/>
            <person name="LaButti K."/>
            <person name="Lindquist E.A."/>
            <person name="Lipzen A."/>
            <person name="Lundell T."/>
            <person name="Morin E."/>
            <person name="Murat C."/>
            <person name="Riley R."/>
            <person name="Ohm R."/>
            <person name="Sun H."/>
            <person name="Tunlid A."/>
            <person name="Henrissat B."/>
            <person name="Grigoriev I.V."/>
            <person name="Hibbett D.S."/>
            <person name="Martin F."/>
        </authorList>
    </citation>
    <scope>NUCLEOTIDE SEQUENCE [LARGE SCALE GENOMIC DNA]</scope>
    <source>
        <strain evidence="3">MAFF 305830</strain>
    </source>
</reference>
<feature type="region of interest" description="Disordered" evidence="1">
    <location>
        <begin position="1"/>
        <end position="102"/>
    </location>
</feature>
<dbReference type="OrthoDB" id="2013972at2759"/>
<feature type="compositionally biased region" description="Basic and acidic residues" evidence="1">
    <location>
        <begin position="512"/>
        <end position="521"/>
    </location>
</feature>
<feature type="region of interest" description="Disordered" evidence="1">
    <location>
        <begin position="443"/>
        <end position="474"/>
    </location>
</feature>
<keyword evidence="3" id="KW-1185">Reference proteome</keyword>
<feature type="compositionally biased region" description="Polar residues" evidence="1">
    <location>
        <begin position="60"/>
        <end position="69"/>
    </location>
</feature>
<dbReference type="STRING" id="933852.A0A0C3B0S5"/>
<dbReference type="CDD" id="cd02440">
    <property type="entry name" value="AdoMet_MTases"/>
    <property type="match status" value="1"/>
</dbReference>
<accession>A0A0C3B0S5</accession>